<evidence type="ECO:0000256" key="1">
    <source>
        <dbReference type="ARBA" id="ARBA00007769"/>
    </source>
</evidence>
<sequence length="379" mass="41133">MLARLGRLARASSGNSLLQQARCYNTYLPSPGDAEAHVVTLIPGDGIGPEVTKSVVDVVAAMGAPITWERFDYLSGSEETHVGKVPRTSVPKEVLDSIRRNGVCLKGTLFTPLLKHNTNTQSLNVQLRKDLDLHVNVVHGCSIPGIPTRHNNVDIVVIRENTEGEYSGLEHEVIDGVVESLKVITFAKSHRTARYAFEFAYLNHRKKVTAVHKANIMKQGDGTFLRACREVARQFPKIQYEEVIVDNTCMQLVTRPQQFDVMVTPNLYGNLVSNVVAGLCGGFGVVPGGNIGDGVAVFEQGARHVAKDLAGQGVANPTATLLSTAMLLRHIKLGGFADRLEAAVLQVYMDGDRSELTPDVGGSGSLLRFTEAVVRNLEQ</sequence>
<dbReference type="NCBIfam" id="TIGR00175">
    <property type="entry name" value="mito_nad_idh"/>
    <property type="match status" value="1"/>
</dbReference>
<reference evidence="5 6" key="1">
    <citation type="journal article" date="2021" name="Sci. Rep.">
        <title>Genome sequencing of the multicellular alga Astrephomene provides insights into convergent evolution of germ-soma differentiation.</title>
        <authorList>
            <person name="Yamashita S."/>
            <person name="Yamamoto K."/>
            <person name="Matsuzaki R."/>
            <person name="Suzuki S."/>
            <person name="Yamaguchi H."/>
            <person name="Hirooka S."/>
            <person name="Minakuchi Y."/>
            <person name="Miyagishima S."/>
            <person name="Kawachi M."/>
            <person name="Toyoda A."/>
            <person name="Nozaki H."/>
        </authorList>
    </citation>
    <scope>NUCLEOTIDE SEQUENCE [LARGE SCALE GENOMIC DNA]</scope>
    <source>
        <strain evidence="5 6">NIES-4017</strain>
    </source>
</reference>
<evidence type="ECO:0000313" key="6">
    <source>
        <dbReference type="Proteomes" id="UP001054857"/>
    </source>
</evidence>
<dbReference type="EMBL" id="BMAR01000030">
    <property type="protein sequence ID" value="GFR49396.1"/>
    <property type="molecule type" value="Genomic_DNA"/>
</dbReference>
<keyword evidence="6" id="KW-1185">Reference proteome</keyword>
<dbReference type="Pfam" id="PF00180">
    <property type="entry name" value="Iso_dh"/>
    <property type="match status" value="1"/>
</dbReference>
<evidence type="ECO:0000313" key="5">
    <source>
        <dbReference type="EMBL" id="GFR49396.1"/>
    </source>
</evidence>
<comment type="caution">
    <text evidence="5">The sequence shown here is derived from an EMBL/GenBank/DDBJ whole genome shotgun (WGS) entry which is preliminary data.</text>
</comment>
<dbReference type="SUPFAM" id="SSF53659">
    <property type="entry name" value="Isocitrate/Isopropylmalate dehydrogenase-like"/>
    <property type="match status" value="1"/>
</dbReference>
<dbReference type="GO" id="GO:0006102">
    <property type="term" value="P:isocitrate metabolic process"/>
    <property type="evidence" value="ECO:0007669"/>
    <property type="project" value="TreeGrafter"/>
</dbReference>
<feature type="domain" description="Isopropylmalate dehydrogenase-like" evidence="4">
    <location>
        <begin position="38"/>
        <end position="373"/>
    </location>
</feature>
<dbReference type="PANTHER" id="PTHR11835:SF42">
    <property type="entry name" value="ISOCITRATE DEHYDROGENASE [NAD] SUBUNIT BETA, MITOCHONDRIAL"/>
    <property type="match status" value="1"/>
</dbReference>
<dbReference type="InterPro" id="IPR004434">
    <property type="entry name" value="Isocitrate_DH_NAD"/>
</dbReference>
<dbReference type="InterPro" id="IPR024084">
    <property type="entry name" value="IsoPropMal-DH-like_dom"/>
</dbReference>
<protein>
    <recommendedName>
        <fullName evidence="4">Isopropylmalate dehydrogenase-like domain-containing protein</fullName>
    </recommendedName>
</protein>
<accession>A0AAD3E0Z4</accession>
<gene>
    <name evidence="5" type="ORF">Agub_g11448</name>
</gene>
<dbReference type="Gene3D" id="3.40.718.10">
    <property type="entry name" value="Isopropylmalate Dehydrogenase"/>
    <property type="match status" value="1"/>
</dbReference>
<evidence type="ECO:0000256" key="3">
    <source>
        <dbReference type="ARBA" id="ARBA00022946"/>
    </source>
</evidence>
<comment type="similarity">
    <text evidence="1">Belongs to the isocitrate and isopropylmalate dehydrogenases family.</text>
</comment>
<feature type="non-terminal residue" evidence="5">
    <location>
        <position position="379"/>
    </location>
</feature>
<proteinExistence type="inferred from homology"/>
<dbReference type="GO" id="GO:0006099">
    <property type="term" value="P:tricarboxylic acid cycle"/>
    <property type="evidence" value="ECO:0007669"/>
    <property type="project" value="UniProtKB-KW"/>
</dbReference>
<organism evidence="5 6">
    <name type="scientific">Astrephomene gubernaculifera</name>
    <dbReference type="NCBI Taxonomy" id="47775"/>
    <lineage>
        <taxon>Eukaryota</taxon>
        <taxon>Viridiplantae</taxon>
        <taxon>Chlorophyta</taxon>
        <taxon>core chlorophytes</taxon>
        <taxon>Chlorophyceae</taxon>
        <taxon>CS clade</taxon>
        <taxon>Chlamydomonadales</taxon>
        <taxon>Astrephomenaceae</taxon>
        <taxon>Astrephomene</taxon>
    </lineage>
</organism>
<evidence type="ECO:0000256" key="2">
    <source>
        <dbReference type="ARBA" id="ARBA00022532"/>
    </source>
</evidence>
<keyword evidence="2" id="KW-0816">Tricarboxylic acid cycle</keyword>
<dbReference type="GO" id="GO:0005739">
    <property type="term" value="C:mitochondrion"/>
    <property type="evidence" value="ECO:0007669"/>
    <property type="project" value="TreeGrafter"/>
</dbReference>
<name>A0AAD3E0Z4_9CHLO</name>
<dbReference type="PANTHER" id="PTHR11835">
    <property type="entry name" value="DECARBOXYLATING DEHYDROGENASES-ISOCITRATE, ISOPROPYLMALATE, TARTRATE"/>
    <property type="match status" value="1"/>
</dbReference>
<keyword evidence="3" id="KW-0809">Transit peptide</keyword>
<dbReference type="GO" id="GO:0004449">
    <property type="term" value="F:isocitrate dehydrogenase (NAD+) activity"/>
    <property type="evidence" value="ECO:0007669"/>
    <property type="project" value="TreeGrafter"/>
</dbReference>
<dbReference type="SMART" id="SM01329">
    <property type="entry name" value="Iso_dh"/>
    <property type="match status" value="1"/>
</dbReference>
<evidence type="ECO:0000259" key="4">
    <source>
        <dbReference type="SMART" id="SM01329"/>
    </source>
</evidence>
<dbReference type="AlphaFoldDB" id="A0AAD3E0Z4"/>
<dbReference type="Proteomes" id="UP001054857">
    <property type="component" value="Unassembled WGS sequence"/>
</dbReference>